<comment type="caution">
    <text evidence="6">The sequence shown here is derived from an EMBL/GenBank/DDBJ whole genome shotgun (WGS) entry which is preliminary data.</text>
</comment>
<dbReference type="SUPFAM" id="SSF48498">
    <property type="entry name" value="Tetracyclin repressor-like, C-terminal domain"/>
    <property type="match status" value="1"/>
</dbReference>
<proteinExistence type="predicted"/>
<dbReference type="InterPro" id="IPR015292">
    <property type="entry name" value="Tscrpt_reg_YbiH_C"/>
</dbReference>
<dbReference type="PROSITE" id="PS01081">
    <property type="entry name" value="HTH_TETR_1"/>
    <property type="match status" value="1"/>
</dbReference>
<dbReference type="RefSeq" id="WP_009449184.1">
    <property type="nucleotide sequence ID" value="NZ_AMSI01000001.1"/>
</dbReference>
<organism evidence="6 7">
    <name type="scientific">Nitratireductor indicus C115</name>
    <dbReference type="NCBI Taxonomy" id="1231190"/>
    <lineage>
        <taxon>Bacteria</taxon>
        <taxon>Pseudomonadati</taxon>
        <taxon>Pseudomonadota</taxon>
        <taxon>Alphaproteobacteria</taxon>
        <taxon>Hyphomicrobiales</taxon>
        <taxon>Phyllobacteriaceae</taxon>
        <taxon>Nitratireductor</taxon>
    </lineage>
</organism>
<feature type="domain" description="HTH tetR-type" evidence="5">
    <location>
        <begin position="19"/>
        <end position="79"/>
    </location>
</feature>
<dbReference type="STRING" id="721133.SAMN05216176_10228"/>
<accession>K2N9F1</accession>
<feature type="DNA-binding region" description="H-T-H motif" evidence="4">
    <location>
        <begin position="42"/>
        <end position="61"/>
    </location>
</feature>
<dbReference type="PANTHER" id="PTHR30055">
    <property type="entry name" value="HTH-TYPE TRANSCRIPTIONAL REGULATOR RUTR"/>
    <property type="match status" value="1"/>
</dbReference>
<evidence type="ECO:0000256" key="4">
    <source>
        <dbReference type="PROSITE-ProRule" id="PRU00335"/>
    </source>
</evidence>
<dbReference type="Proteomes" id="UP000007374">
    <property type="component" value="Unassembled WGS sequence"/>
</dbReference>
<dbReference type="Gene3D" id="1.10.357.10">
    <property type="entry name" value="Tetracycline Repressor, domain 2"/>
    <property type="match status" value="1"/>
</dbReference>
<dbReference type="PATRIC" id="fig|1231190.3.peg.34"/>
<reference evidence="6 7" key="1">
    <citation type="journal article" date="2012" name="J. Bacteriol.">
        <title>Genome Sequence of Nitratireductor indicus Type Strain C115.</title>
        <authorList>
            <person name="Lai Q."/>
            <person name="Li G."/>
            <person name="Yu Z."/>
            <person name="Shao Z."/>
        </authorList>
    </citation>
    <scope>NUCLEOTIDE SEQUENCE [LARGE SCALE GENOMIC DNA]</scope>
    <source>
        <strain evidence="6 7">C115</strain>
    </source>
</reference>
<dbReference type="Gene3D" id="1.10.10.60">
    <property type="entry name" value="Homeodomain-like"/>
    <property type="match status" value="1"/>
</dbReference>
<protein>
    <submittedName>
        <fullName evidence="6">TetR family transcriptional regulator</fullName>
    </submittedName>
</protein>
<dbReference type="Pfam" id="PF09209">
    <property type="entry name" value="CecR_C"/>
    <property type="match status" value="1"/>
</dbReference>
<sequence length="233" mass="25585">MTTIENLLNPGRKRLTSAEHTRLALVLASLKLFGEKGFEGTTTREIAAAAKANIGSISYHFGGKDGLRVACADHIIALISQIAGPVLDLDGEAIEPATPQEARATLMRVVETMTEFVAAQPEAGLIVNFLLRELTNPTVALDRIYEGLFEPMHKRLCRVWEAATGEPAESETTRLTVFTMIGQVVYFRIGAEAVRRRMGWAEITRREASMLSSVATDNLHAILDRHLSGKEKK</sequence>
<dbReference type="InterPro" id="IPR001647">
    <property type="entry name" value="HTH_TetR"/>
</dbReference>
<name>K2N9F1_9HYPH</name>
<dbReference type="SUPFAM" id="SSF46689">
    <property type="entry name" value="Homeodomain-like"/>
    <property type="match status" value="1"/>
</dbReference>
<dbReference type="GO" id="GO:0003700">
    <property type="term" value="F:DNA-binding transcription factor activity"/>
    <property type="evidence" value="ECO:0007669"/>
    <property type="project" value="TreeGrafter"/>
</dbReference>
<dbReference type="PRINTS" id="PR00455">
    <property type="entry name" value="HTHTETR"/>
</dbReference>
<dbReference type="OrthoDB" id="2356263at2"/>
<keyword evidence="3" id="KW-0804">Transcription</keyword>
<evidence type="ECO:0000256" key="3">
    <source>
        <dbReference type="ARBA" id="ARBA00023163"/>
    </source>
</evidence>
<dbReference type="InterPro" id="IPR050109">
    <property type="entry name" value="HTH-type_TetR-like_transc_reg"/>
</dbReference>
<dbReference type="PROSITE" id="PS50977">
    <property type="entry name" value="HTH_TETR_2"/>
    <property type="match status" value="1"/>
</dbReference>
<keyword evidence="2 4" id="KW-0238">DNA-binding</keyword>
<evidence type="ECO:0000313" key="6">
    <source>
        <dbReference type="EMBL" id="EKF44108.1"/>
    </source>
</evidence>
<dbReference type="InterPro" id="IPR023772">
    <property type="entry name" value="DNA-bd_HTH_TetR-type_CS"/>
</dbReference>
<keyword evidence="7" id="KW-1185">Reference proteome</keyword>
<dbReference type="InterPro" id="IPR036271">
    <property type="entry name" value="Tet_transcr_reg_TetR-rel_C_sf"/>
</dbReference>
<dbReference type="Pfam" id="PF00440">
    <property type="entry name" value="TetR_N"/>
    <property type="match status" value="1"/>
</dbReference>
<dbReference type="GO" id="GO:0000976">
    <property type="term" value="F:transcription cis-regulatory region binding"/>
    <property type="evidence" value="ECO:0007669"/>
    <property type="project" value="TreeGrafter"/>
</dbReference>
<dbReference type="EMBL" id="AMSI01000001">
    <property type="protein sequence ID" value="EKF44108.1"/>
    <property type="molecule type" value="Genomic_DNA"/>
</dbReference>
<evidence type="ECO:0000256" key="1">
    <source>
        <dbReference type="ARBA" id="ARBA00023015"/>
    </source>
</evidence>
<keyword evidence="1" id="KW-0805">Transcription regulation</keyword>
<evidence type="ECO:0000313" key="7">
    <source>
        <dbReference type="Proteomes" id="UP000007374"/>
    </source>
</evidence>
<evidence type="ECO:0000259" key="5">
    <source>
        <dbReference type="PROSITE" id="PS50977"/>
    </source>
</evidence>
<dbReference type="PANTHER" id="PTHR30055:SF234">
    <property type="entry name" value="HTH-TYPE TRANSCRIPTIONAL REGULATOR BETI"/>
    <property type="match status" value="1"/>
</dbReference>
<dbReference type="AlphaFoldDB" id="K2N9F1"/>
<gene>
    <name evidence="6" type="ORF">NA8A_00160</name>
</gene>
<evidence type="ECO:0000256" key="2">
    <source>
        <dbReference type="ARBA" id="ARBA00023125"/>
    </source>
</evidence>
<dbReference type="InterPro" id="IPR009057">
    <property type="entry name" value="Homeodomain-like_sf"/>
</dbReference>
<dbReference type="eggNOG" id="COG1309">
    <property type="taxonomic scope" value="Bacteria"/>
</dbReference>